<reference evidence="1 2" key="1">
    <citation type="submission" date="2014-03" db="EMBL/GenBank/DDBJ databases">
        <title>Draft genome sequence of Deinococcus phoenicis 1P10ME.</title>
        <authorList>
            <person name="Stepanov V.G."/>
            <person name="Vaishampayan P."/>
            <person name="Venkateswaran K."/>
            <person name="Fox G.E."/>
        </authorList>
    </citation>
    <scope>NUCLEOTIDE SEQUENCE [LARGE SCALE GENOMIC DNA]</scope>
    <source>
        <strain evidence="1 2">1P10ME</strain>
    </source>
</reference>
<dbReference type="PATRIC" id="fig|1476583.3.peg.350"/>
<dbReference type="RefSeq" id="WP_034352785.1">
    <property type="nucleotide sequence ID" value="NZ_JHAC01000004.1"/>
</dbReference>
<protein>
    <submittedName>
        <fullName evidence="1">Uncharacterized protein</fullName>
    </submittedName>
</protein>
<gene>
    <name evidence="1" type="ORF">DEIPH_ctg004orf0210</name>
</gene>
<accession>A0A016QV66</accession>
<dbReference type="EMBL" id="JHAC01000004">
    <property type="protein sequence ID" value="EYB69674.1"/>
    <property type="molecule type" value="Genomic_DNA"/>
</dbReference>
<comment type="caution">
    <text evidence="1">The sequence shown here is derived from an EMBL/GenBank/DDBJ whole genome shotgun (WGS) entry which is preliminary data.</text>
</comment>
<evidence type="ECO:0000313" key="1">
    <source>
        <dbReference type="EMBL" id="EYB69674.1"/>
    </source>
</evidence>
<evidence type="ECO:0000313" key="2">
    <source>
        <dbReference type="Proteomes" id="UP000020492"/>
    </source>
</evidence>
<keyword evidence="2" id="KW-1185">Reference proteome</keyword>
<dbReference type="AlphaFoldDB" id="A0A016QV66"/>
<organism evidence="1 2">
    <name type="scientific">Deinococcus phoenicis</name>
    <dbReference type="NCBI Taxonomy" id="1476583"/>
    <lineage>
        <taxon>Bacteria</taxon>
        <taxon>Thermotogati</taxon>
        <taxon>Deinococcota</taxon>
        <taxon>Deinococci</taxon>
        <taxon>Deinococcales</taxon>
        <taxon>Deinococcaceae</taxon>
        <taxon>Deinococcus</taxon>
    </lineage>
</organism>
<sequence length="91" mass="10187">MKTLKTFLATPNDTFVHELAMMLARQNCLVAVLQVTSQAPPGRYRWLRGVHLGGTRLQEFHLHPDDVPYVTQAVKDAAFDHLILVTADMGT</sequence>
<dbReference type="Proteomes" id="UP000020492">
    <property type="component" value="Unassembled WGS sequence"/>
</dbReference>
<name>A0A016QV66_9DEIO</name>
<proteinExistence type="predicted"/>